<comment type="caution">
    <text evidence="3">The sequence shown here is derived from an EMBL/GenBank/DDBJ whole genome shotgun (WGS) entry which is preliminary data.</text>
</comment>
<dbReference type="Proteomes" id="UP001592528">
    <property type="component" value="Unassembled WGS sequence"/>
</dbReference>
<keyword evidence="3" id="KW-0378">Hydrolase</keyword>
<evidence type="ECO:0000313" key="3">
    <source>
        <dbReference type="EMBL" id="MFC1401628.1"/>
    </source>
</evidence>
<keyword evidence="4" id="KW-1185">Reference proteome</keyword>
<dbReference type="InterPro" id="IPR013830">
    <property type="entry name" value="SGNH_hydro"/>
</dbReference>
<name>A0ABV6UJL3_9ACTN</name>
<gene>
    <name evidence="3" type="ORF">ACEZDJ_10040</name>
</gene>
<dbReference type="Gene3D" id="3.40.50.1110">
    <property type="entry name" value="SGNH hydrolase"/>
    <property type="match status" value="1"/>
</dbReference>
<dbReference type="EC" id="3.1.-.-" evidence="3"/>
<sequence>MHLWIRRILAALGAGAVVLVAAALAVWLSVQVTPLQSVTAVGQSIQVGAASPDLSLSGPGELDLFGEEIPTRPQFDGPIRPRLRLTHIDLNAQANSITKPDQQQSAEAGISRALSSGWTRYLVWETLVAAGFAALLAVAVAGVRRSSRAAMLKMLAASVAAVVVLNAVGVYLMASSTPKVLRQVRTIADLVGEDPTAPPPPSGPAIKGIQAVVLGDSTAAAIGNPLVDHPDALDRACGRSRDSFAADLSLVNGWKVLNLACSGATIPGGLLGPQRLGDAEAPTQFSLARQAAPASVFIVSIGANDIHWSAITELCAAANACDDKASTAYFQQQIAGFTADYYELLGDLAALPQHPTVLVNEYYNPFGENLGCLAAQGITSAKAKVLQSRLDDLNTVLRQGARTFGFIDVPQHFDGHQLCSDQSFVQGPDANAPLHPTAAGELAIALADQQALTRAAQATPSPSTSATP</sequence>
<keyword evidence="1" id="KW-0812">Transmembrane</keyword>
<dbReference type="SUPFAM" id="SSF52266">
    <property type="entry name" value="SGNH hydrolase"/>
    <property type="match status" value="1"/>
</dbReference>
<evidence type="ECO:0000256" key="1">
    <source>
        <dbReference type="SAM" id="Phobius"/>
    </source>
</evidence>
<feature type="domain" description="SGNH hydrolase-type esterase" evidence="2">
    <location>
        <begin position="213"/>
        <end position="440"/>
    </location>
</feature>
<dbReference type="EMBL" id="JBHEZZ010000004">
    <property type="protein sequence ID" value="MFC1401628.1"/>
    <property type="molecule type" value="Genomic_DNA"/>
</dbReference>
<dbReference type="CDD" id="cd01823">
    <property type="entry name" value="SEST_like"/>
    <property type="match status" value="1"/>
</dbReference>
<dbReference type="PANTHER" id="PTHR37981:SF1">
    <property type="entry name" value="SGNH HYDROLASE-TYPE ESTERASE DOMAIN-CONTAINING PROTEIN"/>
    <property type="match status" value="1"/>
</dbReference>
<protein>
    <submittedName>
        <fullName evidence="3">SGNH/GDSL hydrolase family protein</fullName>
        <ecNumber evidence="3">3.1.-.-</ecNumber>
    </submittedName>
</protein>
<evidence type="ECO:0000259" key="2">
    <source>
        <dbReference type="Pfam" id="PF13472"/>
    </source>
</evidence>
<dbReference type="PANTHER" id="PTHR37981">
    <property type="entry name" value="LIPASE 2"/>
    <property type="match status" value="1"/>
</dbReference>
<feature type="transmembrane region" description="Helical" evidence="1">
    <location>
        <begin position="155"/>
        <end position="174"/>
    </location>
</feature>
<dbReference type="InterPro" id="IPR036514">
    <property type="entry name" value="SGNH_hydro_sf"/>
</dbReference>
<organism evidence="3 4">
    <name type="scientific">Streptacidiphilus cavernicola</name>
    <dbReference type="NCBI Taxonomy" id="3342716"/>
    <lineage>
        <taxon>Bacteria</taxon>
        <taxon>Bacillati</taxon>
        <taxon>Actinomycetota</taxon>
        <taxon>Actinomycetes</taxon>
        <taxon>Kitasatosporales</taxon>
        <taxon>Streptomycetaceae</taxon>
        <taxon>Streptacidiphilus</taxon>
    </lineage>
</organism>
<dbReference type="Pfam" id="PF13472">
    <property type="entry name" value="Lipase_GDSL_2"/>
    <property type="match status" value="1"/>
</dbReference>
<reference evidence="3 4" key="1">
    <citation type="submission" date="2024-09" db="EMBL/GenBank/DDBJ databases">
        <authorList>
            <person name="Lee S.D."/>
        </authorList>
    </citation>
    <scope>NUCLEOTIDE SEQUENCE [LARGE SCALE GENOMIC DNA]</scope>
    <source>
        <strain evidence="3 4">N1-5</strain>
    </source>
</reference>
<feature type="transmembrane region" description="Helical" evidence="1">
    <location>
        <begin position="121"/>
        <end position="143"/>
    </location>
</feature>
<evidence type="ECO:0000313" key="4">
    <source>
        <dbReference type="Proteomes" id="UP001592528"/>
    </source>
</evidence>
<dbReference type="InterPro" id="IPR037460">
    <property type="entry name" value="SEST-like"/>
</dbReference>
<proteinExistence type="predicted"/>
<accession>A0ABV6UJL3</accession>
<dbReference type="RefSeq" id="WP_232242748.1">
    <property type="nucleotide sequence ID" value="NZ_JBHEZZ010000004.1"/>
</dbReference>
<dbReference type="GO" id="GO:0016787">
    <property type="term" value="F:hydrolase activity"/>
    <property type="evidence" value="ECO:0007669"/>
    <property type="project" value="UniProtKB-KW"/>
</dbReference>
<keyword evidence="1" id="KW-0472">Membrane</keyword>
<keyword evidence="1" id="KW-1133">Transmembrane helix</keyword>